<gene>
    <name evidence="5" type="ORF">ISF_07820</name>
</gene>
<dbReference type="GO" id="GO:0006508">
    <property type="term" value="P:proteolysis"/>
    <property type="evidence" value="ECO:0007669"/>
    <property type="project" value="UniProtKB-KW"/>
</dbReference>
<dbReference type="GeneID" id="30024112"/>
<dbReference type="GO" id="GO:0008236">
    <property type="term" value="F:serine-type peptidase activity"/>
    <property type="evidence" value="ECO:0007669"/>
    <property type="project" value="UniProtKB-KW"/>
</dbReference>
<protein>
    <submittedName>
        <fullName evidence="5">Peptidase S51</fullName>
    </submittedName>
</protein>
<organism evidence="5 6">
    <name type="scientific">Cordyceps fumosorosea (strain ARSEF 2679)</name>
    <name type="common">Isaria fumosorosea</name>
    <dbReference type="NCBI Taxonomy" id="1081104"/>
    <lineage>
        <taxon>Eukaryota</taxon>
        <taxon>Fungi</taxon>
        <taxon>Dikarya</taxon>
        <taxon>Ascomycota</taxon>
        <taxon>Pezizomycotina</taxon>
        <taxon>Sordariomycetes</taxon>
        <taxon>Hypocreomycetidae</taxon>
        <taxon>Hypocreales</taxon>
        <taxon>Cordycipitaceae</taxon>
        <taxon>Cordyceps</taxon>
    </lineage>
</organism>
<evidence type="ECO:0000256" key="4">
    <source>
        <dbReference type="ARBA" id="ARBA00022825"/>
    </source>
</evidence>
<sequence length="185" mass="19682">MPSTRWLGTKEWITRSLARFGAFSSISLGFSGPDFGLGNADVVAIPGGNTFRLLHHLREHDLLRALRVFLDQGGRIYGGSAGALVLGASIAIADSSVGGQDDNIVGDLLVDMQGLDALRGCVAYPHFEQGVDRFEGHCHRWSQEHGVTVIGIPETCGVQFDPSGCALNAGPSPAYVFTSDGRRTV</sequence>
<dbReference type="OrthoDB" id="5240842at2759"/>
<keyword evidence="4" id="KW-0720">Serine protease</keyword>
<dbReference type="AlphaFoldDB" id="A0A162IDS1"/>
<evidence type="ECO:0000313" key="5">
    <source>
        <dbReference type="EMBL" id="OAA55715.1"/>
    </source>
</evidence>
<keyword evidence="3" id="KW-0378">Hydrolase</keyword>
<evidence type="ECO:0000256" key="3">
    <source>
        <dbReference type="ARBA" id="ARBA00022801"/>
    </source>
</evidence>
<dbReference type="SUPFAM" id="SSF52317">
    <property type="entry name" value="Class I glutamine amidotransferase-like"/>
    <property type="match status" value="1"/>
</dbReference>
<dbReference type="EMBL" id="AZHB01000024">
    <property type="protein sequence ID" value="OAA55715.1"/>
    <property type="molecule type" value="Genomic_DNA"/>
</dbReference>
<dbReference type="RefSeq" id="XP_018701439.1">
    <property type="nucleotide sequence ID" value="XM_018851423.1"/>
</dbReference>
<comment type="similarity">
    <text evidence="1">Belongs to the peptidase S51 family.</text>
</comment>
<dbReference type="InterPro" id="IPR005320">
    <property type="entry name" value="Peptidase_S51"/>
</dbReference>
<evidence type="ECO:0000256" key="2">
    <source>
        <dbReference type="ARBA" id="ARBA00022670"/>
    </source>
</evidence>
<dbReference type="InterPro" id="IPR029062">
    <property type="entry name" value="Class_I_gatase-like"/>
</dbReference>
<evidence type="ECO:0000256" key="1">
    <source>
        <dbReference type="ARBA" id="ARBA00006534"/>
    </source>
</evidence>
<name>A0A162IDS1_CORFA</name>
<dbReference type="Pfam" id="PF03575">
    <property type="entry name" value="Peptidase_S51"/>
    <property type="match status" value="1"/>
</dbReference>
<accession>A0A162IDS1</accession>
<evidence type="ECO:0000313" key="6">
    <source>
        <dbReference type="Proteomes" id="UP000076744"/>
    </source>
</evidence>
<dbReference type="Proteomes" id="UP000076744">
    <property type="component" value="Unassembled WGS sequence"/>
</dbReference>
<keyword evidence="2" id="KW-0645">Protease</keyword>
<reference evidence="5 6" key="1">
    <citation type="journal article" date="2016" name="Genome Biol. Evol.">
        <title>Divergent and convergent evolution of fungal pathogenicity.</title>
        <authorList>
            <person name="Shang Y."/>
            <person name="Xiao G."/>
            <person name="Zheng P."/>
            <person name="Cen K."/>
            <person name="Zhan S."/>
            <person name="Wang C."/>
        </authorList>
    </citation>
    <scope>NUCLEOTIDE SEQUENCE [LARGE SCALE GENOMIC DNA]</scope>
    <source>
        <strain evidence="5 6">ARSEF 2679</strain>
    </source>
</reference>
<keyword evidence="6" id="KW-1185">Reference proteome</keyword>
<dbReference type="Gene3D" id="3.40.50.880">
    <property type="match status" value="1"/>
</dbReference>
<comment type="caution">
    <text evidence="5">The sequence shown here is derived from an EMBL/GenBank/DDBJ whole genome shotgun (WGS) entry which is preliminary data.</text>
</comment>
<dbReference type="STRING" id="1081104.A0A162IDS1"/>
<proteinExistence type="inferred from homology"/>